<evidence type="ECO:0000256" key="1">
    <source>
        <dbReference type="SAM" id="MobiDB-lite"/>
    </source>
</evidence>
<organism evidence="3 4">
    <name type="scientific">Agrococcus jejuensis</name>
    <dbReference type="NCBI Taxonomy" id="399736"/>
    <lineage>
        <taxon>Bacteria</taxon>
        <taxon>Bacillati</taxon>
        <taxon>Actinomycetota</taxon>
        <taxon>Actinomycetes</taxon>
        <taxon>Micrococcales</taxon>
        <taxon>Microbacteriaceae</taxon>
        <taxon>Agrococcus</taxon>
    </lineage>
</organism>
<protein>
    <recommendedName>
        <fullName evidence="5">TFIIB-type zinc ribbon-containing protein</fullName>
    </recommendedName>
</protein>
<dbReference type="RefSeq" id="WP_172802224.1">
    <property type="nucleotide sequence ID" value="NZ_LT629695.1"/>
</dbReference>
<evidence type="ECO:0008006" key="5">
    <source>
        <dbReference type="Google" id="ProtNLM"/>
    </source>
</evidence>
<evidence type="ECO:0000313" key="4">
    <source>
        <dbReference type="Proteomes" id="UP000198822"/>
    </source>
</evidence>
<sequence length="459" mass="50165">MTLPPPPQAPPPGPSGGAPQPHPPHPRAVPVVPRQPLPPPNPEQRMSAPAAAAAAPHVPTELALPPQGPQTQNERLQDGINRCPRCGSTDIRLAMQGGMLRCGYCRNEWSEERVEERLGLGEGIRDLRGTLVASGAQDIRPDVSTILTIACAGCGAEVVIDTNDAMSARCHWCRQRLDVNRQIPNGAVPDAVLPFALPHAEAVARIRAFADARRGFAHSQFKAEFAPENVVGVYLPYMVVDAHASTRLEGLGEVETRRYTRGTKNNRRTYYDADVVRVRRAVDFTVDDLTFESSAERSNLDVHRSTNNIVNSILPFDTKNAVDWNAAYLAGFTSERRDQDVRAMHPRLEDQLMSIGRTQVRGTLSAFDRGVRWETEALDVHGTRWVAMYLPVWLYSYHHVEGGQGMVHYVAVNGRTGETMGSIPLAKGKLLAVAIGVGLLVEALVVPIVGAVLFSGFVR</sequence>
<keyword evidence="2" id="KW-1133">Transmembrane helix</keyword>
<keyword evidence="2" id="KW-0472">Membrane</keyword>
<reference evidence="4" key="1">
    <citation type="submission" date="2016-10" db="EMBL/GenBank/DDBJ databases">
        <authorList>
            <person name="Varghese N."/>
            <person name="Submissions S."/>
        </authorList>
    </citation>
    <scope>NUCLEOTIDE SEQUENCE [LARGE SCALE GENOMIC DNA]</scope>
    <source>
        <strain evidence="4">DSM 22002</strain>
    </source>
</reference>
<feature type="transmembrane region" description="Helical" evidence="2">
    <location>
        <begin position="430"/>
        <end position="458"/>
    </location>
</feature>
<keyword evidence="4" id="KW-1185">Reference proteome</keyword>
<name>A0A1G7ZUH5_9MICO</name>
<dbReference type="Proteomes" id="UP000198822">
    <property type="component" value="Chromosome I"/>
</dbReference>
<feature type="region of interest" description="Disordered" evidence="1">
    <location>
        <begin position="1"/>
        <end position="76"/>
    </location>
</feature>
<proteinExistence type="predicted"/>
<accession>A0A1G7ZUH5</accession>
<evidence type="ECO:0000256" key="2">
    <source>
        <dbReference type="SAM" id="Phobius"/>
    </source>
</evidence>
<evidence type="ECO:0000313" key="3">
    <source>
        <dbReference type="EMBL" id="SDH12257.1"/>
    </source>
</evidence>
<dbReference type="EMBL" id="LT629695">
    <property type="protein sequence ID" value="SDH12257.1"/>
    <property type="molecule type" value="Genomic_DNA"/>
</dbReference>
<dbReference type="STRING" id="399736.SAMN04489720_0116"/>
<gene>
    <name evidence="3" type="ORF">SAMN04489720_0116</name>
</gene>
<dbReference type="AlphaFoldDB" id="A0A1G7ZUH5"/>
<feature type="compositionally biased region" description="Pro residues" evidence="1">
    <location>
        <begin position="1"/>
        <end position="42"/>
    </location>
</feature>
<keyword evidence="2" id="KW-0812">Transmembrane</keyword>
<dbReference type="PANTHER" id="PTHR37826:SF3">
    <property type="entry name" value="J DOMAIN-CONTAINING PROTEIN"/>
    <property type="match status" value="1"/>
</dbReference>
<dbReference type="PANTHER" id="PTHR37826">
    <property type="entry name" value="FLOTILLIN BAND_7_5 DOMAIN PROTEIN"/>
    <property type="match status" value="1"/>
</dbReference>